<dbReference type="InterPro" id="IPR003593">
    <property type="entry name" value="AAA+_ATPase"/>
</dbReference>
<dbReference type="InterPro" id="IPR027417">
    <property type="entry name" value="P-loop_NTPase"/>
</dbReference>
<comment type="caution">
    <text evidence="5">The sequence shown here is derived from an EMBL/GenBank/DDBJ whole genome shotgun (WGS) entry which is preliminary data.</text>
</comment>
<keyword evidence="1 3" id="KW-0547">Nucleotide-binding</keyword>
<dbReference type="GO" id="GO:0003677">
    <property type="term" value="F:DNA binding"/>
    <property type="evidence" value="ECO:0007669"/>
    <property type="project" value="InterPro"/>
</dbReference>
<accession>A0AAW6LRR1</accession>
<protein>
    <submittedName>
        <fullName evidence="5">FtsK/SpoIIIE domain-containing protein</fullName>
    </submittedName>
</protein>
<dbReference type="PANTHER" id="PTHR22683">
    <property type="entry name" value="SPORULATION PROTEIN RELATED"/>
    <property type="match status" value="1"/>
</dbReference>
<dbReference type="EMBL" id="JARDXE010000014">
    <property type="protein sequence ID" value="MDE8647625.1"/>
    <property type="molecule type" value="Genomic_DNA"/>
</dbReference>
<dbReference type="PROSITE" id="PS50901">
    <property type="entry name" value="FTSK"/>
    <property type="match status" value="1"/>
</dbReference>
<dbReference type="Proteomes" id="UP001217325">
    <property type="component" value="Unassembled WGS sequence"/>
</dbReference>
<keyword evidence="2 3" id="KW-0067">ATP-binding</keyword>
<dbReference type="Gene3D" id="3.40.50.300">
    <property type="entry name" value="P-loop containing nucleotide triphosphate hydrolases"/>
    <property type="match status" value="1"/>
</dbReference>
<evidence type="ECO:0000313" key="6">
    <source>
        <dbReference type="Proteomes" id="UP001217325"/>
    </source>
</evidence>
<dbReference type="InterPro" id="IPR002543">
    <property type="entry name" value="FtsK_dom"/>
</dbReference>
<evidence type="ECO:0000259" key="4">
    <source>
        <dbReference type="PROSITE" id="PS50901"/>
    </source>
</evidence>
<dbReference type="SMART" id="SM00382">
    <property type="entry name" value="AAA"/>
    <property type="match status" value="1"/>
</dbReference>
<evidence type="ECO:0000313" key="5">
    <source>
        <dbReference type="EMBL" id="MDE8647625.1"/>
    </source>
</evidence>
<feature type="binding site" evidence="3">
    <location>
        <begin position="94"/>
        <end position="101"/>
    </location>
    <ligand>
        <name>ATP</name>
        <dbReference type="ChEBI" id="CHEBI:30616"/>
    </ligand>
</feature>
<reference evidence="5" key="1">
    <citation type="submission" date="2023-02" db="EMBL/GenBank/DDBJ databases">
        <title>A novel hydrolase synthesized by Rhodococcus erythropolis HQ is responsible for the detoxification of Zearalenone.</title>
        <authorList>
            <person name="Hu J."/>
            <person name="Xu J."/>
        </authorList>
    </citation>
    <scope>NUCLEOTIDE SEQUENCE</scope>
    <source>
        <strain evidence="5">HQ</strain>
    </source>
</reference>
<evidence type="ECO:0000256" key="2">
    <source>
        <dbReference type="ARBA" id="ARBA00022840"/>
    </source>
</evidence>
<dbReference type="Pfam" id="PF01580">
    <property type="entry name" value="FtsK_SpoIIIE"/>
    <property type="match status" value="1"/>
</dbReference>
<dbReference type="AlphaFoldDB" id="A0AAW6LRR1"/>
<evidence type="ECO:0000256" key="3">
    <source>
        <dbReference type="PROSITE-ProRule" id="PRU00289"/>
    </source>
</evidence>
<sequence length="395" mass="43239">MRDNTAMKKKARARAQATGEKYVTAQKQIAAQAPESVAPRFPTFATLPSPTRIPTGVDEASEMYPTFRMQLGIDESGDVVGVDLAKNPHALFFGVTGSGKSVLTRTVIESCRSAGWMIFLCDGKGTDYEGLHRQPGIVAISQRTADHMRMVRMVADELRGRQADAWERRQAGERGPFPCPPLLLLLDEYATIRASIRDVYGTDFHEFDSDVQLITRIGREFRVHVIVATQDPSPRAIPAPLLENLSTRVALGPSDNAATCTAFPYPHRATARRIIESFGSRARGRGLVSFVGEDGDSRIVEIQAFIGYTPGDAKPAPGGDADVTHNAHEVSIKVPSLYPRLWFQVDGPHYGQPLSALYACSTVALDRPDGTTDPEMEQYDPLHPSYLGTADAFRP</sequence>
<gene>
    <name evidence="5" type="ORF">PXH69_21860</name>
</gene>
<organism evidence="5 6">
    <name type="scientific">Rhodococcus qingshengii</name>
    <dbReference type="NCBI Taxonomy" id="334542"/>
    <lineage>
        <taxon>Bacteria</taxon>
        <taxon>Bacillati</taxon>
        <taxon>Actinomycetota</taxon>
        <taxon>Actinomycetes</taxon>
        <taxon>Mycobacteriales</taxon>
        <taxon>Nocardiaceae</taxon>
        <taxon>Rhodococcus</taxon>
        <taxon>Rhodococcus erythropolis group</taxon>
    </lineage>
</organism>
<dbReference type="GO" id="GO:0005524">
    <property type="term" value="F:ATP binding"/>
    <property type="evidence" value="ECO:0007669"/>
    <property type="project" value="UniProtKB-UniRule"/>
</dbReference>
<proteinExistence type="predicted"/>
<name>A0AAW6LRR1_RHOSG</name>
<dbReference type="PANTHER" id="PTHR22683:SF41">
    <property type="entry name" value="DNA TRANSLOCASE FTSK"/>
    <property type="match status" value="1"/>
</dbReference>
<dbReference type="SUPFAM" id="SSF52540">
    <property type="entry name" value="P-loop containing nucleoside triphosphate hydrolases"/>
    <property type="match status" value="1"/>
</dbReference>
<dbReference type="RefSeq" id="WP_275232190.1">
    <property type="nucleotide sequence ID" value="NZ_JARDXE010000014.1"/>
</dbReference>
<evidence type="ECO:0000256" key="1">
    <source>
        <dbReference type="ARBA" id="ARBA00022741"/>
    </source>
</evidence>
<dbReference type="InterPro" id="IPR050206">
    <property type="entry name" value="FtsK/SpoIIIE/SftA"/>
</dbReference>
<feature type="domain" description="FtsK" evidence="4">
    <location>
        <begin position="77"/>
        <end position="260"/>
    </location>
</feature>